<accession>A0A174ZF89</accession>
<organism evidence="2 3">
    <name type="scientific">Lachnospira eligens</name>
    <dbReference type="NCBI Taxonomy" id="39485"/>
    <lineage>
        <taxon>Bacteria</taxon>
        <taxon>Bacillati</taxon>
        <taxon>Bacillota</taxon>
        <taxon>Clostridia</taxon>
        <taxon>Lachnospirales</taxon>
        <taxon>Lachnospiraceae</taxon>
        <taxon>Lachnospira</taxon>
    </lineage>
</organism>
<evidence type="ECO:0000256" key="1">
    <source>
        <dbReference type="SAM" id="Phobius"/>
    </source>
</evidence>
<dbReference type="RefSeq" id="WP_055286438.1">
    <property type="nucleotide sequence ID" value="NZ_CABIXW010000003.1"/>
</dbReference>
<keyword evidence="1" id="KW-1133">Transmembrane helix</keyword>
<protein>
    <recommendedName>
        <fullName evidence="4">DUF997 family protein</fullName>
    </recommendedName>
</protein>
<evidence type="ECO:0000313" key="3">
    <source>
        <dbReference type="Proteomes" id="UP000095780"/>
    </source>
</evidence>
<evidence type="ECO:0008006" key="4">
    <source>
        <dbReference type="Google" id="ProtNLM"/>
    </source>
</evidence>
<reference evidence="2 3" key="1">
    <citation type="submission" date="2015-09" db="EMBL/GenBank/DDBJ databases">
        <authorList>
            <consortium name="Pathogen Informatics"/>
        </authorList>
    </citation>
    <scope>NUCLEOTIDE SEQUENCE [LARGE SCALE GENOMIC DNA]</scope>
    <source>
        <strain evidence="2 3">2789STDY5834878</strain>
    </source>
</reference>
<proteinExistence type="predicted"/>
<name>A0A174ZF89_9FIRM</name>
<keyword evidence="1" id="KW-0812">Transmembrane</keyword>
<sequence>MKKIIKLIKSDTTYLLVIIHVITTLAFILFVFLKYDWIVEQFGSYMLFVVWVAPIGGFIVGFYYFVIDYLPWYFNKDNESEDDVNV</sequence>
<dbReference type="Proteomes" id="UP000095780">
    <property type="component" value="Unassembled WGS sequence"/>
</dbReference>
<dbReference type="AlphaFoldDB" id="A0A174ZF89"/>
<evidence type="ECO:0000313" key="2">
    <source>
        <dbReference type="EMBL" id="CUQ82651.1"/>
    </source>
</evidence>
<feature type="transmembrane region" description="Helical" evidence="1">
    <location>
        <begin position="12"/>
        <end position="33"/>
    </location>
</feature>
<feature type="transmembrane region" description="Helical" evidence="1">
    <location>
        <begin position="45"/>
        <end position="66"/>
    </location>
</feature>
<dbReference type="EMBL" id="CZBV01000003">
    <property type="protein sequence ID" value="CUQ82651.1"/>
    <property type="molecule type" value="Genomic_DNA"/>
</dbReference>
<gene>
    <name evidence="2" type="ORF">ERS852492_01005</name>
</gene>
<keyword evidence="1" id="KW-0472">Membrane</keyword>